<sequence length="76" mass="8563">MEELTFGELLVGLNFNPSKDQKVEKVKKLCAELADLVHNHYTESNGLFPEHAIYSATITDILKAQMMSVKLITLNK</sequence>
<name>A0A6J7X8I6_9CAUD</name>
<dbReference type="EMBL" id="LR798352">
    <property type="protein sequence ID" value="CAB5226003.1"/>
    <property type="molecule type" value="Genomic_DNA"/>
</dbReference>
<protein>
    <submittedName>
        <fullName evidence="1">Uncharacterized protein</fullName>
    </submittedName>
</protein>
<proteinExistence type="predicted"/>
<gene>
    <name evidence="1" type="ORF">UFOVP753_28</name>
</gene>
<reference evidence="1" key="1">
    <citation type="submission" date="2020-05" db="EMBL/GenBank/DDBJ databases">
        <authorList>
            <person name="Chiriac C."/>
            <person name="Salcher M."/>
            <person name="Ghai R."/>
            <person name="Kavagutti S V."/>
        </authorList>
    </citation>
    <scope>NUCLEOTIDE SEQUENCE</scope>
</reference>
<organism evidence="1">
    <name type="scientific">uncultured Caudovirales phage</name>
    <dbReference type="NCBI Taxonomy" id="2100421"/>
    <lineage>
        <taxon>Viruses</taxon>
        <taxon>Duplodnaviria</taxon>
        <taxon>Heunggongvirae</taxon>
        <taxon>Uroviricota</taxon>
        <taxon>Caudoviricetes</taxon>
        <taxon>Peduoviridae</taxon>
        <taxon>Maltschvirus</taxon>
        <taxon>Maltschvirus maltsch</taxon>
    </lineage>
</organism>
<accession>A0A6J7X8I6</accession>
<evidence type="ECO:0000313" key="1">
    <source>
        <dbReference type="EMBL" id="CAB5226003.1"/>
    </source>
</evidence>